<dbReference type="Proteomes" id="UP001301797">
    <property type="component" value="Chromosome"/>
</dbReference>
<reference evidence="2 3" key="1">
    <citation type="submission" date="2019-09" db="EMBL/GenBank/DDBJ databases">
        <title>The complete genome of Methanoplanus sp. FWC-SCC4.</title>
        <authorList>
            <person name="Chen S.-C."/>
            <person name="Zhou Y.-Z."/>
            <person name="Lai M.-C."/>
        </authorList>
    </citation>
    <scope>NUCLEOTIDE SEQUENCE [LARGE SCALE GENOMIC DNA]</scope>
    <source>
        <strain evidence="2 3">FWC-SCC4</strain>
    </source>
</reference>
<protein>
    <submittedName>
        <fullName evidence="2">DUF1700 domain-containing protein</fullName>
    </submittedName>
</protein>
<keyword evidence="1" id="KW-0472">Membrane</keyword>
<keyword evidence="3" id="KW-1185">Reference proteome</keyword>
<evidence type="ECO:0000256" key="1">
    <source>
        <dbReference type="SAM" id="Phobius"/>
    </source>
</evidence>
<keyword evidence="1" id="KW-0812">Transmembrane</keyword>
<feature type="transmembrane region" description="Helical" evidence="1">
    <location>
        <begin position="83"/>
        <end position="106"/>
    </location>
</feature>
<keyword evidence="1" id="KW-1133">Transmembrane helix</keyword>
<organism evidence="2 3">
    <name type="scientific">Methanochimaera problematica</name>
    <dbReference type="NCBI Taxonomy" id="2609417"/>
    <lineage>
        <taxon>Archaea</taxon>
        <taxon>Methanobacteriati</taxon>
        <taxon>Methanobacteriota</taxon>
        <taxon>Stenosarchaea group</taxon>
        <taxon>Methanomicrobia</taxon>
        <taxon>Methanomicrobiales</taxon>
        <taxon>Methanomicrobiaceae</taxon>
        <taxon>Methanochimaera</taxon>
    </lineage>
</organism>
<dbReference type="KEGG" id="mefw:F1737_02655"/>
<dbReference type="RefSeq" id="WP_317137236.1">
    <property type="nucleotide sequence ID" value="NZ_CP043875.1"/>
</dbReference>
<dbReference type="Pfam" id="PF22564">
    <property type="entry name" value="HAAS"/>
    <property type="match status" value="1"/>
</dbReference>
<proteinExistence type="predicted"/>
<name>A0AA97FCE9_9EURY</name>
<evidence type="ECO:0000313" key="3">
    <source>
        <dbReference type="Proteomes" id="UP001301797"/>
    </source>
</evidence>
<accession>A0AA97FCE9</accession>
<sequence>MDQKEYIENLKLHLKGFSKKESDEIISEIMEHFRSGMELGNSEEEISAMLGKPSDLILAYLEENPPASSEKIKKSLRSIRKPVIGITLLILIISGIFFGSAFYSMLNIEIYGGGDSKPSVNLYSLFNCTQGQGYLIQDDMTIAEKKNPAVYLAILKFLKDNPDSEYCGLIKKPGFFAGLINSDETIHLIFSRMNSTEIIDLKPVLLGETEEIYESSIFPENTGQIKPSLGMKLFRLKIPVNENLTEYMTIDFCDLWRDSYILAGDKYIYSHNAGRFYVNHLDGQGLSVDYYEMGKFIPRSYYKTKDGINNEKMITFTSVSGFTLNDSDINDGIPSDRISEIHVWKTGGIPFCVYSGIMTSIMVDPGMNVTSDFKSVKNINFCMNYDNYNDYQPFVDVSELLEKCMA</sequence>
<dbReference type="EMBL" id="CP043875">
    <property type="protein sequence ID" value="WOF15663.1"/>
    <property type="molecule type" value="Genomic_DNA"/>
</dbReference>
<dbReference type="AlphaFoldDB" id="A0AA97FCE9"/>
<gene>
    <name evidence="2" type="ORF">F1737_02655</name>
</gene>
<dbReference type="GeneID" id="85229034"/>
<evidence type="ECO:0000313" key="2">
    <source>
        <dbReference type="EMBL" id="WOF15663.1"/>
    </source>
</evidence>